<evidence type="ECO:0000256" key="2">
    <source>
        <dbReference type="HAMAP-Rule" id="MF_01103"/>
    </source>
</evidence>
<dbReference type="PANTHER" id="PTHR37300:SF1">
    <property type="entry name" value="UPF0291 PROTEIN YNZC"/>
    <property type="match status" value="1"/>
</dbReference>
<dbReference type="EMBL" id="DVMJ01000097">
    <property type="protein sequence ID" value="HIU14559.1"/>
    <property type="molecule type" value="Genomic_DNA"/>
</dbReference>
<protein>
    <recommendedName>
        <fullName evidence="2">UPF0291 protein IAD15_10920</fullName>
    </recommendedName>
</protein>
<dbReference type="SUPFAM" id="SSF158221">
    <property type="entry name" value="YnzC-like"/>
    <property type="match status" value="1"/>
</dbReference>
<comment type="caution">
    <text evidence="3">The sequence shown here is derived from an EMBL/GenBank/DDBJ whole genome shotgun (WGS) entry which is preliminary data.</text>
</comment>
<evidence type="ECO:0000256" key="1">
    <source>
        <dbReference type="ARBA" id="ARBA00022490"/>
    </source>
</evidence>
<dbReference type="GO" id="GO:0005737">
    <property type="term" value="C:cytoplasm"/>
    <property type="evidence" value="ECO:0007669"/>
    <property type="project" value="UniProtKB-SubCell"/>
</dbReference>
<name>A0A9D1L185_9FIRM</name>
<dbReference type="InterPro" id="IPR009242">
    <property type="entry name" value="DUF896"/>
</dbReference>
<reference evidence="3" key="1">
    <citation type="submission" date="2020-10" db="EMBL/GenBank/DDBJ databases">
        <authorList>
            <person name="Gilroy R."/>
        </authorList>
    </citation>
    <scope>NUCLEOTIDE SEQUENCE</scope>
    <source>
        <strain evidence="3">CHK195-11698</strain>
    </source>
</reference>
<comment type="subcellular location">
    <subcellularLocation>
        <location evidence="2">Cytoplasm</location>
    </subcellularLocation>
</comment>
<comment type="similarity">
    <text evidence="2">Belongs to the UPF0291 family.</text>
</comment>
<accession>A0A9D1L185</accession>
<keyword evidence="1 2" id="KW-0963">Cytoplasm</keyword>
<organism evidence="3 4">
    <name type="scientific">Candidatus Fimiplasma intestinipullorum</name>
    <dbReference type="NCBI Taxonomy" id="2840825"/>
    <lineage>
        <taxon>Bacteria</taxon>
        <taxon>Bacillati</taxon>
        <taxon>Bacillota</taxon>
        <taxon>Clostridia</taxon>
        <taxon>Eubacteriales</taxon>
        <taxon>Candidatus Fimiplasma</taxon>
    </lineage>
</organism>
<dbReference type="Gene3D" id="1.10.287.540">
    <property type="entry name" value="Helix hairpin bin"/>
    <property type="match status" value="1"/>
</dbReference>
<evidence type="ECO:0000313" key="3">
    <source>
        <dbReference type="EMBL" id="HIU14559.1"/>
    </source>
</evidence>
<dbReference type="AlphaFoldDB" id="A0A9D1L185"/>
<reference evidence="3" key="2">
    <citation type="journal article" date="2021" name="PeerJ">
        <title>Extensive microbial diversity within the chicken gut microbiome revealed by metagenomics and culture.</title>
        <authorList>
            <person name="Gilroy R."/>
            <person name="Ravi A."/>
            <person name="Getino M."/>
            <person name="Pursley I."/>
            <person name="Horton D.L."/>
            <person name="Alikhan N.F."/>
            <person name="Baker D."/>
            <person name="Gharbi K."/>
            <person name="Hall N."/>
            <person name="Watson M."/>
            <person name="Adriaenssens E.M."/>
            <person name="Foster-Nyarko E."/>
            <person name="Jarju S."/>
            <person name="Secka A."/>
            <person name="Antonio M."/>
            <person name="Oren A."/>
            <person name="Chaudhuri R.R."/>
            <person name="La Ragione R."/>
            <person name="Hildebrand F."/>
            <person name="Pallen M.J."/>
        </authorList>
    </citation>
    <scope>NUCLEOTIDE SEQUENCE</scope>
    <source>
        <strain evidence="3">CHK195-11698</strain>
    </source>
</reference>
<sequence length="74" mass="8384">MANIDAKLIARINELAHKKKTEGLSDAETHEQQELRAQYLQAFRSGFASQLEHIRVIDPLGNDVTPKKKKKTVN</sequence>
<proteinExistence type="inferred from homology"/>
<dbReference type="HAMAP" id="MF_01103">
    <property type="entry name" value="UPF0291"/>
    <property type="match status" value="1"/>
</dbReference>
<evidence type="ECO:0000313" key="4">
    <source>
        <dbReference type="Proteomes" id="UP000824175"/>
    </source>
</evidence>
<gene>
    <name evidence="3" type="ORF">IAD15_10920</name>
</gene>
<dbReference type="Pfam" id="PF05979">
    <property type="entry name" value="DUF896"/>
    <property type="match status" value="1"/>
</dbReference>
<dbReference type="Proteomes" id="UP000824175">
    <property type="component" value="Unassembled WGS sequence"/>
</dbReference>
<dbReference type="PANTHER" id="PTHR37300">
    <property type="entry name" value="UPF0291 PROTEIN CBO2609/CLC_2481"/>
    <property type="match status" value="1"/>
</dbReference>